<dbReference type="EMBL" id="MWIP01000001">
    <property type="protein sequence ID" value="KAF1687943.1"/>
    <property type="molecule type" value="Genomic_DNA"/>
</dbReference>
<reference evidence="2 3" key="1">
    <citation type="submission" date="2017-10" db="EMBL/GenBank/DDBJ databases">
        <title>Whole genome sequencing of Pseudoxanthomonas broegbernensis DSM 12573(T).</title>
        <authorList>
            <person name="Kumar S."/>
            <person name="Bansal K."/>
            <person name="Kaur A."/>
            <person name="Patil P."/>
            <person name="Sharma S."/>
            <person name="Patil P.B."/>
        </authorList>
    </citation>
    <scope>NUCLEOTIDE SEQUENCE [LARGE SCALE GENOMIC DNA]</scope>
    <source>
        <strain evidence="2 3">DSM 12573</strain>
    </source>
</reference>
<protein>
    <submittedName>
        <fullName evidence="2">GNAT family N-acetyltransferase</fullName>
    </submittedName>
</protein>
<organism evidence="2 3">
    <name type="scientific">Pseudoxanthomonas broegbernensis</name>
    <dbReference type="NCBI Taxonomy" id="83619"/>
    <lineage>
        <taxon>Bacteria</taxon>
        <taxon>Pseudomonadati</taxon>
        <taxon>Pseudomonadota</taxon>
        <taxon>Gammaproteobacteria</taxon>
        <taxon>Lysobacterales</taxon>
        <taxon>Lysobacteraceae</taxon>
        <taxon>Pseudoxanthomonas</taxon>
    </lineage>
</organism>
<dbReference type="InterPro" id="IPR045057">
    <property type="entry name" value="Gcn5-rel_NAT"/>
</dbReference>
<comment type="caution">
    <text evidence="2">The sequence shown here is derived from an EMBL/GenBank/DDBJ whole genome shotgun (WGS) entry which is preliminary data.</text>
</comment>
<gene>
    <name evidence="2" type="ORF">B1992_00440</name>
</gene>
<dbReference type="Gene3D" id="3.40.630.30">
    <property type="match status" value="1"/>
</dbReference>
<evidence type="ECO:0000313" key="3">
    <source>
        <dbReference type="Proteomes" id="UP000462066"/>
    </source>
</evidence>
<dbReference type="InterPro" id="IPR031165">
    <property type="entry name" value="GNAT_YJDJ"/>
</dbReference>
<dbReference type="AlphaFoldDB" id="A0A7V8GPW7"/>
<dbReference type="RefSeq" id="WP_162309495.1">
    <property type="nucleotide sequence ID" value="NZ_JACHGU010000003.1"/>
</dbReference>
<accession>A0A7V8GPW7</accession>
<dbReference type="PANTHER" id="PTHR31435:SF9">
    <property type="entry name" value="PROTEIN NATD1"/>
    <property type="match status" value="1"/>
</dbReference>
<proteinExistence type="predicted"/>
<dbReference type="PROSITE" id="PS51729">
    <property type="entry name" value="GNAT_YJDJ"/>
    <property type="match status" value="1"/>
</dbReference>
<dbReference type="PANTHER" id="PTHR31435">
    <property type="entry name" value="PROTEIN NATD1"/>
    <property type="match status" value="1"/>
</dbReference>
<feature type="domain" description="N-acetyltransferase" evidence="1">
    <location>
        <begin position="11"/>
        <end position="96"/>
    </location>
</feature>
<name>A0A7V8GPW7_9GAMM</name>
<dbReference type="GO" id="GO:0016740">
    <property type="term" value="F:transferase activity"/>
    <property type="evidence" value="ECO:0007669"/>
    <property type="project" value="UniProtKB-KW"/>
</dbReference>
<dbReference type="Proteomes" id="UP000462066">
    <property type="component" value="Unassembled WGS sequence"/>
</dbReference>
<dbReference type="InterPro" id="IPR016181">
    <property type="entry name" value="Acyl_CoA_acyltransferase"/>
</dbReference>
<evidence type="ECO:0000313" key="2">
    <source>
        <dbReference type="EMBL" id="KAF1687943.1"/>
    </source>
</evidence>
<keyword evidence="3" id="KW-1185">Reference proteome</keyword>
<dbReference type="Pfam" id="PF14542">
    <property type="entry name" value="Acetyltransf_CG"/>
    <property type="match status" value="1"/>
</dbReference>
<sequence length="97" mass="10574">MTDSPPSPAIGHDPDRHRFHVRMDGHEAELLYRLEDGAMVIDHTGVPLAIGGRGVAGHLVREAFEHAKAQGWRVVPACSYAAVWVARHPEYATQVAG</sequence>
<dbReference type="SUPFAM" id="SSF55729">
    <property type="entry name" value="Acyl-CoA N-acyltransferases (Nat)"/>
    <property type="match status" value="1"/>
</dbReference>
<evidence type="ECO:0000259" key="1">
    <source>
        <dbReference type="PROSITE" id="PS51729"/>
    </source>
</evidence>
<keyword evidence="2" id="KW-0808">Transferase</keyword>